<comment type="similarity">
    <text evidence="2 11">Belongs to the complex I NDUFA13 subunit family.</text>
</comment>
<evidence type="ECO:0000313" key="13">
    <source>
        <dbReference type="Proteomes" id="UP000267251"/>
    </source>
</evidence>
<dbReference type="PANTHER" id="PTHR12966">
    <property type="entry name" value="NADH DEHYDROGENASE UBIQUINONE 1 ALPHA SUBCOMPLEX SUBUNIT 13"/>
    <property type="match status" value="1"/>
</dbReference>
<comment type="subcellular location">
    <subcellularLocation>
        <location evidence="1 11">Mitochondrion inner membrane</location>
        <topology evidence="1 11">Single-pass membrane protein</topology>
        <orientation evidence="1 11">Matrix side</orientation>
    </subcellularLocation>
</comment>
<feature type="transmembrane region" description="Helical" evidence="11">
    <location>
        <begin position="29"/>
        <end position="46"/>
    </location>
</feature>
<evidence type="ECO:0000256" key="3">
    <source>
        <dbReference type="ARBA" id="ARBA00022448"/>
    </source>
</evidence>
<dbReference type="Pfam" id="PF06212">
    <property type="entry name" value="GRIM-19"/>
    <property type="match status" value="1"/>
</dbReference>
<keyword evidence="7 11" id="KW-0249">Electron transport</keyword>
<keyword evidence="13" id="KW-1185">Reference proteome</keyword>
<evidence type="ECO:0000313" key="12">
    <source>
        <dbReference type="EMBL" id="RKP14684.1"/>
    </source>
</evidence>
<dbReference type="GO" id="GO:0045271">
    <property type="term" value="C:respiratory chain complex I"/>
    <property type="evidence" value="ECO:0007669"/>
    <property type="project" value="UniProtKB-UniRule"/>
</dbReference>
<dbReference type="EMBL" id="KZ987803">
    <property type="protein sequence ID" value="RKP14684.1"/>
    <property type="molecule type" value="Genomic_DNA"/>
</dbReference>
<accession>A0A4P9Y7H2</accession>
<comment type="function">
    <text evidence="11">Complex I functions in the transfer of electrons from NADH to the respiratory chain. Accessory subunit of the mitochondrial membrane respiratory chain NADH dehydrogenase (Complex I), that is believed not to be involved in catalysis.</text>
</comment>
<organism evidence="12 13">
    <name type="scientific">Piptocephalis cylindrospora</name>
    <dbReference type="NCBI Taxonomy" id="1907219"/>
    <lineage>
        <taxon>Eukaryota</taxon>
        <taxon>Fungi</taxon>
        <taxon>Fungi incertae sedis</taxon>
        <taxon>Zoopagomycota</taxon>
        <taxon>Zoopagomycotina</taxon>
        <taxon>Zoopagomycetes</taxon>
        <taxon>Zoopagales</taxon>
        <taxon>Piptocephalidaceae</taxon>
        <taxon>Piptocephalis</taxon>
    </lineage>
</organism>
<dbReference type="OrthoDB" id="3308at2759"/>
<evidence type="ECO:0000256" key="2">
    <source>
        <dbReference type="ARBA" id="ARBA00007312"/>
    </source>
</evidence>
<evidence type="ECO:0000256" key="7">
    <source>
        <dbReference type="ARBA" id="ARBA00022982"/>
    </source>
</evidence>
<dbReference type="PANTHER" id="PTHR12966:SF0">
    <property type="entry name" value="NADH DEHYDROGENASE [UBIQUINONE] 1 ALPHA SUBCOMPLEX SUBUNIT 13"/>
    <property type="match status" value="1"/>
</dbReference>
<name>A0A4P9Y7H2_9FUNG</name>
<reference evidence="13" key="1">
    <citation type="journal article" date="2018" name="Nat. Microbiol.">
        <title>Leveraging single-cell genomics to expand the fungal tree of life.</title>
        <authorList>
            <person name="Ahrendt S.R."/>
            <person name="Quandt C.A."/>
            <person name="Ciobanu D."/>
            <person name="Clum A."/>
            <person name="Salamov A."/>
            <person name="Andreopoulos B."/>
            <person name="Cheng J.F."/>
            <person name="Woyke T."/>
            <person name="Pelin A."/>
            <person name="Henrissat B."/>
            <person name="Reynolds N.K."/>
            <person name="Benny G.L."/>
            <person name="Smith M.E."/>
            <person name="James T.Y."/>
            <person name="Grigoriev I.V."/>
        </authorList>
    </citation>
    <scope>NUCLEOTIDE SEQUENCE [LARGE SCALE GENOMIC DNA]</scope>
</reference>
<keyword evidence="9 11" id="KW-0496">Mitochondrion</keyword>
<dbReference type="GO" id="GO:0005743">
    <property type="term" value="C:mitochondrial inner membrane"/>
    <property type="evidence" value="ECO:0007669"/>
    <property type="project" value="UniProtKB-SubCell"/>
</dbReference>
<proteinExistence type="inferred from homology"/>
<keyword evidence="6 11" id="KW-0999">Mitochondrion inner membrane</keyword>
<dbReference type="InterPro" id="IPR009346">
    <property type="entry name" value="GRIM-19"/>
</dbReference>
<keyword evidence="8 11" id="KW-1133">Transmembrane helix</keyword>
<dbReference type="Proteomes" id="UP000267251">
    <property type="component" value="Unassembled WGS sequence"/>
</dbReference>
<protein>
    <recommendedName>
        <fullName evidence="11">NADH dehydrogenase [ubiquinone] 1 alpha subcomplex subunit 13</fullName>
    </recommendedName>
</protein>
<keyword evidence="3 11" id="KW-0813">Transport</keyword>
<sequence length="127" mass="14837">MNTPIQEMPPTGGFKPIRYKRFLPKKGPSGLTLAVSITSIMAYGFYRVMEGRRETFELQREKLWGRIYLVPFLQAETDRDVYRRTRAQEEREAWAMQGVPNWKVGESAPAYKATKRHIPTNTEVDWL</sequence>
<evidence type="ECO:0000256" key="1">
    <source>
        <dbReference type="ARBA" id="ARBA00004298"/>
    </source>
</evidence>
<keyword evidence="4 11" id="KW-0679">Respiratory chain</keyword>
<dbReference type="AlphaFoldDB" id="A0A4P9Y7H2"/>
<evidence type="ECO:0000256" key="4">
    <source>
        <dbReference type="ARBA" id="ARBA00022660"/>
    </source>
</evidence>
<evidence type="ECO:0000256" key="5">
    <source>
        <dbReference type="ARBA" id="ARBA00022692"/>
    </source>
</evidence>
<evidence type="ECO:0000256" key="6">
    <source>
        <dbReference type="ARBA" id="ARBA00022792"/>
    </source>
</evidence>
<keyword evidence="10 11" id="KW-0472">Membrane</keyword>
<keyword evidence="5 11" id="KW-0812">Transmembrane</keyword>
<evidence type="ECO:0000256" key="8">
    <source>
        <dbReference type="ARBA" id="ARBA00022989"/>
    </source>
</evidence>
<evidence type="ECO:0000256" key="11">
    <source>
        <dbReference type="RuleBase" id="RU368034"/>
    </source>
</evidence>
<evidence type="ECO:0000256" key="10">
    <source>
        <dbReference type="ARBA" id="ARBA00023136"/>
    </source>
</evidence>
<evidence type="ECO:0000256" key="9">
    <source>
        <dbReference type="ARBA" id="ARBA00023128"/>
    </source>
</evidence>
<gene>
    <name evidence="12" type="ORF">BJ684DRAFT_18926</name>
</gene>